<feature type="non-terminal residue" evidence="6">
    <location>
        <position position="191"/>
    </location>
</feature>
<evidence type="ECO:0000256" key="2">
    <source>
        <dbReference type="ARBA" id="ARBA00023163"/>
    </source>
</evidence>
<proteinExistence type="predicted"/>
<organism evidence="6 7">
    <name type="scientific">Streptomyces daliensis</name>
    <dbReference type="NCBI Taxonomy" id="299421"/>
    <lineage>
        <taxon>Bacteria</taxon>
        <taxon>Bacillati</taxon>
        <taxon>Actinomycetota</taxon>
        <taxon>Actinomycetes</taxon>
        <taxon>Kitasatosporales</taxon>
        <taxon>Streptomycetaceae</taxon>
        <taxon>Streptomyces</taxon>
    </lineage>
</organism>
<evidence type="ECO:0000259" key="5">
    <source>
        <dbReference type="Pfam" id="PF13490"/>
    </source>
</evidence>
<dbReference type="InterPro" id="IPR041916">
    <property type="entry name" value="Anti_sigma_zinc_sf"/>
</dbReference>
<feature type="region of interest" description="Disordered" evidence="3">
    <location>
        <begin position="135"/>
        <end position="154"/>
    </location>
</feature>
<gene>
    <name evidence="6" type="ORF">KDA82_12770</name>
</gene>
<evidence type="ECO:0000256" key="4">
    <source>
        <dbReference type="SAM" id="Phobius"/>
    </source>
</evidence>
<keyword evidence="1" id="KW-0805">Transcription regulation</keyword>
<feature type="compositionally biased region" description="Low complexity" evidence="3">
    <location>
        <begin position="144"/>
        <end position="154"/>
    </location>
</feature>
<accession>A0A8T4IXB1</accession>
<dbReference type="AlphaFoldDB" id="A0A8T4IXB1"/>
<keyword evidence="2" id="KW-0804">Transcription</keyword>
<feature type="region of interest" description="Disordered" evidence="3">
    <location>
        <begin position="54"/>
        <end position="104"/>
    </location>
</feature>
<sequence length="191" mass="18850">MPTPAEQHLGDRLAALVDGELGHDARERVLAHLATCWSCKAEADAQRRLKNVFADAAPPPPSDGLLARLQGLPAGDPGDPGDGDGGRGPDGRGGPGGGVTPAAAASSPWAFDYLPGGRGGRSTLSPARGFRIHEMERVAPPSSPTSASASAPSRSRRFAFAAAGAFSLAALAIGGALGSGGAGSAPVAAGD</sequence>
<feature type="domain" description="Putative zinc-finger" evidence="5">
    <location>
        <begin position="11"/>
        <end position="39"/>
    </location>
</feature>
<keyword evidence="4" id="KW-0472">Membrane</keyword>
<keyword evidence="7" id="KW-1185">Reference proteome</keyword>
<evidence type="ECO:0000256" key="1">
    <source>
        <dbReference type="ARBA" id="ARBA00023015"/>
    </source>
</evidence>
<dbReference type="Proteomes" id="UP000675554">
    <property type="component" value="Unassembled WGS sequence"/>
</dbReference>
<dbReference type="EMBL" id="JAGSMN010000266">
    <property type="protein sequence ID" value="MBR7673874.1"/>
    <property type="molecule type" value="Genomic_DNA"/>
</dbReference>
<reference evidence="6" key="1">
    <citation type="submission" date="2021-04" db="EMBL/GenBank/DDBJ databases">
        <title>Sequencing of actinobacteria type strains.</title>
        <authorList>
            <person name="Nguyen G.-S."/>
            <person name="Wentzel A."/>
        </authorList>
    </citation>
    <scope>NUCLEOTIDE SEQUENCE</scope>
    <source>
        <strain evidence="6">DSM 42095</strain>
    </source>
</reference>
<evidence type="ECO:0000313" key="7">
    <source>
        <dbReference type="Proteomes" id="UP000675554"/>
    </source>
</evidence>
<protein>
    <submittedName>
        <fullName evidence="6">Zf-HC2 domain-containing protein</fullName>
    </submittedName>
</protein>
<evidence type="ECO:0000256" key="3">
    <source>
        <dbReference type="SAM" id="MobiDB-lite"/>
    </source>
</evidence>
<dbReference type="Pfam" id="PF13490">
    <property type="entry name" value="zf-HC2"/>
    <property type="match status" value="1"/>
</dbReference>
<evidence type="ECO:0000313" key="6">
    <source>
        <dbReference type="EMBL" id="MBR7673874.1"/>
    </source>
</evidence>
<keyword evidence="4" id="KW-0812">Transmembrane</keyword>
<dbReference type="InterPro" id="IPR027383">
    <property type="entry name" value="Znf_put"/>
</dbReference>
<comment type="caution">
    <text evidence="6">The sequence shown here is derived from an EMBL/GenBank/DDBJ whole genome shotgun (WGS) entry which is preliminary data.</text>
</comment>
<dbReference type="Gene3D" id="1.10.10.1320">
    <property type="entry name" value="Anti-sigma factor, zinc-finger domain"/>
    <property type="match status" value="1"/>
</dbReference>
<feature type="transmembrane region" description="Helical" evidence="4">
    <location>
        <begin position="158"/>
        <end position="177"/>
    </location>
</feature>
<name>A0A8T4IXB1_9ACTN</name>
<keyword evidence="4" id="KW-1133">Transmembrane helix</keyword>